<dbReference type="InParanoid" id="A0A7N2LGM0"/>
<dbReference type="PROSITE" id="PS50158">
    <property type="entry name" value="ZF_CCHC"/>
    <property type="match status" value="1"/>
</dbReference>
<dbReference type="AlphaFoldDB" id="A0A7N2LGM0"/>
<dbReference type="Proteomes" id="UP000594261">
    <property type="component" value="Chromosome 4"/>
</dbReference>
<dbReference type="InterPro" id="IPR001878">
    <property type="entry name" value="Znf_CCHC"/>
</dbReference>
<evidence type="ECO:0000313" key="4">
    <source>
        <dbReference type="Proteomes" id="UP000594261"/>
    </source>
</evidence>
<feature type="domain" description="CCHC-type" evidence="2">
    <location>
        <begin position="201"/>
        <end position="214"/>
    </location>
</feature>
<sequence>MDSVSLTAEEDEVIMVRSKHREKTIEEWSLSLLGRFHTTELINFRAAENHLRSVWKMEGNDLKITDVGDGLFRFKFSMENQLKWVINNGPWSFDNHILLLRRWEKGMTAFSVNFQTVPMWVQVWGLPFDLIYKEAGIDIGQGIGRVIEVDCKAIASGEARFLRVRVEVPLDKPIRGGAAVLSPEGDKVWVAFKYERLSGLCFHCGLLGHEAKACEFTKLKVWEESPYGEWLRATEDVPPQTSDSLVLAQSHRDGNPNTNNEDTREEALFFLESHNFHLDSAVSTFLDIDGAETGPQQNFSSGHGHSRTIIEEGIPEVVECRELNEEQYWDSNAICALQKTIIEEGIPEIMEVVECLELNAIPALQNYMLGKSFSASELIKWLKQKLDCFDPKLLLSQGYRWLCDAFRLPLTDLKSLVASLASDKAVWDAILRNELVREFQWTPYAVNYVRTLISNEEPGLATGTLMWIWDGEKAKFELIKKFLSLVKGLFQQMEQKIRSSSPLSFVNLLIEAVAQALPARITMA</sequence>
<dbReference type="RefSeq" id="XP_030963115.1">
    <property type="nucleotide sequence ID" value="XM_031107255.1"/>
</dbReference>
<accession>A0A7N2LGM0</accession>
<keyword evidence="1" id="KW-0479">Metal-binding</keyword>
<dbReference type="PANTHER" id="PTHR31286">
    <property type="entry name" value="GLYCINE-RICH CELL WALL STRUCTURAL PROTEIN 1.8-LIKE"/>
    <property type="match status" value="1"/>
</dbReference>
<dbReference type="Pfam" id="PF14111">
    <property type="entry name" value="DUF4283"/>
    <property type="match status" value="1"/>
</dbReference>
<name>A0A7N2LGM0_QUELO</name>
<evidence type="ECO:0000259" key="2">
    <source>
        <dbReference type="PROSITE" id="PS50158"/>
    </source>
</evidence>
<dbReference type="Gramene" id="QL04p035245:mrna">
    <property type="protein sequence ID" value="QL04p035245:mrna"/>
    <property type="gene ID" value="QL04p035245"/>
</dbReference>
<dbReference type="InterPro" id="IPR040256">
    <property type="entry name" value="At4g02000-like"/>
</dbReference>
<dbReference type="GO" id="GO:0008270">
    <property type="term" value="F:zinc ion binding"/>
    <property type="evidence" value="ECO:0007669"/>
    <property type="project" value="UniProtKB-KW"/>
</dbReference>
<organism evidence="3 4">
    <name type="scientific">Quercus lobata</name>
    <name type="common">Valley oak</name>
    <dbReference type="NCBI Taxonomy" id="97700"/>
    <lineage>
        <taxon>Eukaryota</taxon>
        <taxon>Viridiplantae</taxon>
        <taxon>Streptophyta</taxon>
        <taxon>Embryophyta</taxon>
        <taxon>Tracheophyta</taxon>
        <taxon>Spermatophyta</taxon>
        <taxon>Magnoliopsida</taxon>
        <taxon>eudicotyledons</taxon>
        <taxon>Gunneridae</taxon>
        <taxon>Pentapetalae</taxon>
        <taxon>rosids</taxon>
        <taxon>fabids</taxon>
        <taxon>Fagales</taxon>
        <taxon>Fagaceae</taxon>
        <taxon>Quercus</taxon>
    </lineage>
</organism>
<keyword evidence="1" id="KW-0862">Zinc</keyword>
<dbReference type="InterPro" id="IPR025836">
    <property type="entry name" value="Zn_knuckle_CX2CX4HX4C"/>
</dbReference>
<protein>
    <recommendedName>
        <fullName evidence="2">CCHC-type domain-containing protein</fullName>
    </recommendedName>
</protein>
<dbReference type="EnsemblPlants" id="QL04p035245:mrna">
    <property type="protein sequence ID" value="QL04p035245:mrna"/>
    <property type="gene ID" value="QL04p035245"/>
</dbReference>
<dbReference type="KEGG" id="qlo:115986612"/>
<dbReference type="KEGG" id="qlo:115984290"/>
<evidence type="ECO:0000256" key="1">
    <source>
        <dbReference type="PROSITE-ProRule" id="PRU00047"/>
    </source>
</evidence>
<proteinExistence type="predicted"/>
<dbReference type="GO" id="GO:0003676">
    <property type="term" value="F:nucleic acid binding"/>
    <property type="evidence" value="ECO:0007669"/>
    <property type="project" value="InterPro"/>
</dbReference>
<dbReference type="InterPro" id="IPR025558">
    <property type="entry name" value="DUF4283"/>
</dbReference>
<dbReference type="OMA" id="NAICALQ"/>
<reference evidence="3" key="2">
    <citation type="submission" date="2021-01" db="UniProtKB">
        <authorList>
            <consortium name="EnsemblPlants"/>
        </authorList>
    </citation>
    <scope>IDENTIFICATION</scope>
</reference>
<dbReference type="PANTHER" id="PTHR31286:SF178">
    <property type="entry name" value="DUF4283 DOMAIN-CONTAINING PROTEIN"/>
    <property type="match status" value="1"/>
</dbReference>
<keyword evidence="4" id="KW-1185">Reference proteome</keyword>
<keyword evidence="1" id="KW-0863">Zinc-finger</keyword>
<dbReference type="Pfam" id="PF14555">
    <property type="entry name" value="UBA_4"/>
    <property type="match status" value="1"/>
</dbReference>
<reference evidence="3 4" key="1">
    <citation type="journal article" date="2016" name="G3 (Bethesda)">
        <title>First Draft Assembly and Annotation of the Genome of a California Endemic Oak Quercus lobata Nee (Fagaceae).</title>
        <authorList>
            <person name="Sork V.L."/>
            <person name="Fitz-Gibbon S.T."/>
            <person name="Puiu D."/>
            <person name="Crepeau M."/>
            <person name="Gugger P.F."/>
            <person name="Sherman R."/>
            <person name="Stevens K."/>
            <person name="Langley C.H."/>
            <person name="Pellegrini M."/>
            <person name="Salzberg S.L."/>
        </authorList>
    </citation>
    <scope>NUCLEOTIDE SEQUENCE [LARGE SCALE GENOMIC DNA]</scope>
    <source>
        <strain evidence="3 4">cv. SW786</strain>
    </source>
</reference>
<evidence type="ECO:0000313" key="3">
    <source>
        <dbReference type="EnsemblPlants" id="QL04p035245:mrna"/>
    </source>
</evidence>
<dbReference type="GeneID" id="115984290"/>
<gene>
    <name evidence="3" type="primary">LOC115984290</name>
</gene>
<dbReference type="EMBL" id="LRBV02000004">
    <property type="status" value="NOT_ANNOTATED_CDS"/>
    <property type="molecule type" value="Genomic_DNA"/>
</dbReference>
<dbReference type="Pfam" id="PF14392">
    <property type="entry name" value="zf-CCHC_4"/>
    <property type="match status" value="1"/>
</dbReference>